<accession>A0ACC3A7N7</accession>
<keyword evidence="2" id="KW-1185">Reference proteome</keyword>
<proteinExistence type="predicted"/>
<reference evidence="1" key="1">
    <citation type="submission" date="2022-10" db="EMBL/GenBank/DDBJ databases">
        <title>Culturing micro-colonial fungi from biological soil crusts in the Mojave desert and describing Neophaeococcomyces mojavensis, and introducing the new genera and species Taxawa tesnikishii.</title>
        <authorList>
            <person name="Kurbessoian T."/>
            <person name="Stajich J.E."/>
        </authorList>
    </citation>
    <scope>NUCLEOTIDE SEQUENCE</scope>
    <source>
        <strain evidence="1">JES_112</strain>
    </source>
</reference>
<evidence type="ECO:0000313" key="1">
    <source>
        <dbReference type="EMBL" id="KAJ9656339.1"/>
    </source>
</evidence>
<comment type="caution">
    <text evidence="1">The sequence shown here is derived from an EMBL/GenBank/DDBJ whole genome shotgun (WGS) entry which is preliminary data.</text>
</comment>
<dbReference type="Proteomes" id="UP001172386">
    <property type="component" value="Unassembled WGS sequence"/>
</dbReference>
<name>A0ACC3A7N7_9EURO</name>
<dbReference type="EMBL" id="JAPDRQ010000079">
    <property type="protein sequence ID" value="KAJ9656339.1"/>
    <property type="molecule type" value="Genomic_DNA"/>
</dbReference>
<gene>
    <name evidence="1" type="ORF">H2198_005022</name>
</gene>
<evidence type="ECO:0000313" key="2">
    <source>
        <dbReference type="Proteomes" id="UP001172386"/>
    </source>
</evidence>
<organism evidence="1 2">
    <name type="scientific">Neophaeococcomyces mojaviensis</name>
    <dbReference type="NCBI Taxonomy" id="3383035"/>
    <lineage>
        <taxon>Eukaryota</taxon>
        <taxon>Fungi</taxon>
        <taxon>Dikarya</taxon>
        <taxon>Ascomycota</taxon>
        <taxon>Pezizomycotina</taxon>
        <taxon>Eurotiomycetes</taxon>
        <taxon>Chaetothyriomycetidae</taxon>
        <taxon>Chaetothyriales</taxon>
        <taxon>Chaetothyriales incertae sedis</taxon>
        <taxon>Neophaeococcomyces</taxon>
    </lineage>
</organism>
<sequence>MTGSKIEQEKQLIDNIWKIKLERRYQQWPYLRHFYQLRDDFAHRGLHAWTESQIVELVKLVRDNQTDDLATIEQKITARGFPVGTAIDLLKFVLQLWLFVEPDLKDKTVAVDAAIKLGLPQKNMTIAQPATSEMKFLPRSFCEKNLTRKSGMRIEPTDQLCYHLRLIDGYRIQVFCHTSALSPTSGNTTLPFPADFVEETLRTIELLYYPSKYRRRMHRKAHWGRMDLESAIRGRVEEDDWYDLSKYVYYAPRLREIAESYNRSQPSSIKQWWFDRRDRFQWAAFWTALFVFVFTWIFGLSSMVTGIMQVGLSQKALIAARNPVPPSRA</sequence>
<protein>
    <submittedName>
        <fullName evidence="1">Uncharacterized protein</fullName>
    </submittedName>
</protein>